<name>A0ABT0KTY4_9GAMM</name>
<evidence type="ECO:0000313" key="7">
    <source>
        <dbReference type="Proteomes" id="UP001202134"/>
    </source>
</evidence>
<evidence type="ECO:0000313" key="6">
    <source>
        <dbReference type="EMBL" id="MCL1047301.1"/>
    </source>
</evidence>
<dbReference type="InterPro" id="IPR005119">
    <property type="entry name" value="LysR_subst-bd"/>
</dbReference>
<dbReference type="InterPro" id="IPR036390">
    <property type="entry name" value="WH_DNA-bd_sf"/>
</dbReference>
<dbReference type="PANTHER" id="PTHR30537">
    <property type="entry name" value="HTH-TYPE TRANSCRIPTIONAL REGULATOR"/>
    <property type="match status" value="1"/>
</dbReference>
<dbReference type="EMBL" id="JAKIKU010000013">
    <property type="protein sequence ID" value="MCL1047301.1"/>
    <property type="molecule type" value="Genomic_DNA"/>
</dbReference>
<comment type="caution">
    <text evidence="6">The sequence shown here is derived from an EMBL/GenBank/DDBJ whole genome shotgun (WGS) entry which is preliminary data.</text>
</comment>
<dbReference type="InterPro" id="IPR036388">
    <property type="entry name" value="WH-like_DNA-bd_sf"/>
</dbReference>
<feature type="domain" description="HTH lysR-type" evidence="5">
    <location>
        <begin position="1"/>
        <end position="63"/>
    </location>
</feature>
<dbReference type="Gene3D" id="3.40.190.290">
    <property type="match status" value="1"/>
</dbReference>
<evidence type="ECO:0000256" key="2">
    <source>
        <dbReference type="ARBA" id="ARBA00023015"/>
    </source>
</evidence>
<evidence type="ECO:0000256" key="4">
    <source>
        <dbReference type="ARBA" id="ARBA00023163"/>
    </source>
</evidence>
<dbReference type="PANTHER" id="PTHR30537:SF5">
    <property type="entry name" value="HTH-TYPE TRANSCRIPTIONAL ACTIVATOR TTDR-RELATED"/>
    <property type="match status" value="1"/>
</dbReference>
<keyword evidence="3" id="KW-0238">DNA-binding</keyword>
<organism evidence="6 7">
    <name type="scientific">Shewanella electrodiphila</name>
    <dbReference type="NCBI Taxonomy" id="934143"/>
    <lineage>
        <taxon>Bacteria</taxon>
        <taxon>Pseudomonadati</taxon>
        <taxon>Pseudomonadota</taxon>
        <taxon>Gammaproteobacteria</taxon>
        <taxon>Alteromonadales</taxon>
        <taxon>Shewanellaceae</taxon>
        <taxon>Shewanella</taxon>
    </lineage>
</organism>
<dbReference type="SUPFAM" id="SSF53850">
    <property type="entry name" value="Periplasmic binding protein-like II"/>
    <property type="match status" value="1"/>
</dbReference>
<dbReference type="InterPro" id="IPR000847">
    <property type="entry name" value="LysR_HTH_N"/>
</dbReference>
<accession>A0ABT0KTY4</accession>
<dbReference type="CDD" id="cd08422">
    <property type="entry name" value="PBP2_CrgA_like"/>
    <property type="match status" value="1"/>
</dbReference>
<protein>
    <submittedName>
        <fullName evidence="6">LysR family transcriptional regulator</fullName>
    </submittedName>
</protein>
<dbReference type="RefSeq" id="WP_248956720.1">
    <property type="nucleotide sequence ID" value="NZ_JAKIKU010000013.1"/>
</dbReference>
<gene>
    <name evidence="6" type="ORF">L2737_18540</name>
</gene>
<dbReference type="PROSITE" id="PS50931">
    <property type="entry name" value="HTH_LYSR"/>
    <property type="match status" value="1"/>
</dbReference>
<sequence length="300" mass="34067">MKLDTKLFDGIVIFTQVIESGSFSEAADKMGHSTSHISKAVTRLEQRLKTRLLHRTTRSLSLTPEGKLFHQQCLQIVSDAEQAVVMLDSSQQTPSGTLKLSCPVTFGLKHLQPILSMYMRLYPEVKLELDFSDRHVDLVQDGYDLAIRATHQLDDSSLICKRISQFNAYTIATPAYLAKYGIPQTPEDLITHQCICYSNLKQPNRWVYEHPEKETVTIDVPQVIGCNNADMELAMVLDHHGICRLPSFYLGDALAENKLTLLFEDYLQPEIDIYAIYPSRKHLTPKVRSFIDLLVEQMPA</sequence>
<dbReference type="SUPFAM" id="SSF46785">
    <property type="entry name" value="Winged helix' DNA-binding domain"/>
    <property type="match status" value="1"/>
</dbReference>
<keyword evidence="2" id="KW-0805">Transcription regulation</keyword>
<evidence type="ECO:0000259" key="5">
    <source>
        <dbReference type="PROSITE" id="PS50931"/>
    </source>
</evidence>
<reference evidence="6 7" key="1">
    <citation type="submission" date="2022-01" db="EMBL/GenBank/DDBJ databases">
        <title>Whole genome-based taxonomy of the Shewanellaceae.</title>
        <authorList>
            <person name="Martin-Rodriguez A.J."/>
        </authorList>
    </citation>
    <scope>NUCLEOTIDE SEQUENCE [LARGE SCALE GENOMIC DNA]</scope>
    <source>
        <strain evidence="6 7">DSM 24955</strain>
    </source>
</reference>
<dbReference type="Proteomes" id="UP001202134">
    <property type="component" value="Unassembled WGS sequence"/>
</dbReference>
<dbReference type="Pfam" id="PF00126">
    <property type="entry name" value="HTH_1"/>
    <property type="match status" value="1"/>
</dbReference>
<keyword evidence="4" id="KW-0804">Transcription</keyword>
<evidence type="ECO:0000256" key="1">
    <source>
        <dbReference type="ARBA" id="ARBA00009437"/>
    </source>
</evidence>
<dbReference type="Pfam" id="PF03466">
    <property type="entry name" value="LysR_substrate"/>
    <property type="match status" value="1"/>
</dbReference>
<evidence type="ECO:0000256" key="3">
    <source>
        <dbReference type="ARBA" id="ARBA00023125"/>
    </source>
</evidence>
<comment type="similarity">
    <text evidence="1">Belongs to the LysR transcriptional regulatory family.</text>
</comment>
<proteinExistence type="inferred from homology"/>
<keyword evidence="7" id="KW-1185">Reference proteome</keyword>
<dbReference type="Gene3D" id="1.10.10.10">
    <property type="entry name" value="Winged helix-like DNA-binding domain superfamily/Winged helix DNA-binding domain"/>
    <property type="match status" value="1"/>
</dbReference>
<dbReference type="InterPro" id="IPR058163">
    <property type="entry name" value="LysR-type_TF_proteobact-type"/>
</dbReference>